<dbReference type="PANTHER" id="PTHR10887">
    <property type="entry name" value="DNA2/NAM7 HELICASE FAMILY"/>
    <property type="match status" value="1"/>
</dbReference>
<keyword evidence="4" id="KW-0347">Helicase</keyword>
<dbReference type="Proteomes" id="UP000063919">
    <property type="component" value="Chromosome"/>
</dbReference>
<feature type="domain" description="DNA2/NAM7 helicase-like C-terminal" evidence="3">
    <location>
        <begin position="1021"/>
        <end position="1254"/>
    </location>
</feature>
<name>A0A0M5KCG6_9MOLU</name>
<sequence length="1300" mass="153432">MNLQFKISEKESNYEELKLEIGIKAFNKNNDILCRDIVISKIKKILNSDIESDEFILLKFFELLNEKSLKELMYLNLSTFDTNISNDKNQNSTLRNLHAFERKLKESKDKQGILISGLAFIFKFDEKTKEEFNLLKNSIVIYADFCYEKDENNTMQDVNSDIKLWFDITRVESLDFGYEYVKSLNIKVITNLIDNIEYVEENKNNILKLFENKDDFFTLFKDLSRSDILTGRSDEGLNLRGWHDFIIDFRKHLRDKKKTSSQAKLLSLKDFTLEENSLEKDNLILMIDSKTKIAEGRYKIISSERDDIKTSAVISSLKNFDIQDYIDNKITIINEEISKNLEKVKVNEDKIKILFIDKNKVEIDFEKLEKDKEEHIETTKLASDEHLKIKEEIFNVKKNIKLLEKSIEKTSKNKKSKLNNSLKETETLKELKQDLEVFNSKEKSINLYIKKLDSKLNYIKQEINKVTTELNKINNNLNKWENLNQEANHLILSLEKDVNNFNELKNSVEFSTYNFKSVILKTDPKDDEEKLINFNEIELSSLLKKDYKGKQIWYLSDFDLGLFTKINRYYSAILMLEKGIYRNPYLATSLEYPECIELNKLSLSTEKDISLNLNTKQREAYEMALSSNSLSYLQGPPGTGKTQTIAAITYSISKKNENTLITSFSHEAINNAFDRLREFFRTDPNIIFYKNTYVRDKEEELSTEGYDYKHMYQNFVYAIDNFVLKDFDVQGETDLKIFFDNYKSNEEEVSFVPTFLFEMIKNREYEKYKFEDFNWIYSKSIAKNIEEEIRESLTYGITKEEVLDNKFLFLKRKYDKEIKNFYSLDNNITKFIKMHGEFKTEEVTSINKIIEVILKKINVSSEKIYLNKLKNLSNKFKSKVDNSLNKKEIESFALKALNNELINVIGITTTGKQSISYLNETRNLFIDYPINFEIIDEVSKSTTIEILNTALLADKVMLAGDYRQLPPNLSDIDENTLKKYFQAKHKKDPDEKENESEFKLFKTKIEKLFLFPLFKNHAQKLKGFGDKKAYKFLNVQHRFNKEIMDIVNFVYDDEEQLQLPEVKRKDLIVKLNYDKTYMNAVNIIDTSFISSKFVEYVRDNSKWSNEIRIYPEQVSFDQKISLFNNRMLGSAFNEYNAYCIVELIKKIKQDSSIKANQIGIISVTKSQKVIIRDMLREHINDRKYLNQIKIDTVDNFQGREKDIIILDLVRGKQSFNEERMFKEFKSRNIDFYKSIERLNVAVSRARHKLIIVGAVQEYFRSEVKPLIDNEYGEQIPLDIFNLWFEKVENNEGVIRIWEIQ</sequence>
<dbReference type="PANTHER" id="PTHR10887:SF495">
    <property type="entry name" value="HELICASE SENATAXIN ISOFORM X1-RELATED"/>
    <property type="match status" value="1"/>
</dbReference>
<evidence type="ECO:0000256" key="1">
    <source>
        <dbReference type="SAM" id="Coils"/>
    </source>
</evidence>
<feature type="coiled-coil region" evidence="1">
    <location>
        <begin position="358"/>
        <end position="420"/>
    </location>
</feature>
<proteinExistence type="predicted"/>
<dbReference type="InterPro" id="IPR027417">
    <property type="entry name" value="P-loop_NTPase"/>
</dbReference>
<evidence type="ECO:0000313" key="4">
    <source>
        <dbReference type="EMBL" id="ALD66581.1"/>
    </source>
</evidence>
<keyword evidence="4" id="KW-0547">Nucleotide-binding</keyword>
<dbReference type="SUPFAM" id="SSF52540">
    <property type="entry name" value="P-loop containing nucleoside triphosphate hydrolases"/>
    <property type="match status" value="1"/>
</dbReference>
<dbReference type="GO" id="GO:0004386">
    <property type="term" value="F:helicase activity"/>
    <property type="evidence" value="ECO:0007669"/>
    <property type="project" value="UniProtKB-KW"/>
</dbReference>
<feature type="domain" description="DNA2/NAM7 helicase helicase" evidence="2">
    <location>
        <begin position="612"/>
        <end position="967"/>
    </location>
</feature>
<evidence type="ECO:0000259" key="3">
    <source>
        <dbReference type="Pfam" id="PF13087"/>
    </source>
</evidence>
<dbReference type="InterPro" id="IPR041679">
    <property type="entry name" value="DNA2/NAM7-like_C"/>
</dbReference>
<dbReference type="PATRIC" id="fig|362837.3.peg.691"/>
<evidence type="ECO:0000313" key="5">
    <source>
        <dbReference type="Proteomes" id="UP000063919"/>
    </source>
</evidence>
<keyword evidence="1" id="KW-0175">Coiled coil</keyword>
<dbReference type="Gene3D" id="3.40.50.300">
    <property type="entry name" value="P-loop containing nucleotide triphosphate hydrolases"/>
    <property type="match status" value="2"/>
</dbReference>
<dbReference type="Pfam" id="PF13086">
    <property type="entry name" value="AAA_11"/>
    <property type="match status" value="1"/>
</dbReference>
<organism evidence="4 5">
    <name type="scientific">Spiroplasma cantharicola</name>
    <dbReference type="NCBI Taxonomy" id="362837"/>
    <lineage>
        <taxon>Bacteria</taxon>
        <taxon>Bacillati</taxon>
        <taxon>Mycoplasmatota</taxon>
        <taxon>Mollicutes</taxon>
        <taxon>Entomoplasmatales</taxon>
        <taxon>Spiroplasmataceae</taxon>
        <taxon>Spiroplasma</taxon>
    </lineage>
</organism>
<reference evidence="4 5" key="1">
    <citation type="journal article" date="2015" name="Genome Announc.">
        <title>Complete Genome Sequence of Spiroplasma cantharicola CC-1T (DSM 21588), a Bacterium Isolated from Soldier Beetle (Cantharis carolinus).</title>
        <authorList>
            <person name="Lo W.S."/>
            <person name="Liu P.Y."/>
            <person name="Kuo C.H."/>
        </authorList>
    </citation>
    <scope>NUCLEOTIDE SEQUENCE [LARGE SCALE GENOMIC DNA]</scope>
    <source>
        <strain evidence="4 5">CC-1</strain>
    </source>
</reference>
<feature type="coiled-coil region" evidence="1">
    <location>
        <begin position="449"/>
        <end position="497"/>
    </location>
</feature>
<gene>
    <name evidence="4" type="ORF">SCANT_v1c06750</name>
</gene>
<evidence type="ECO:0000259" key="2">
    <source>
        <dbReference type="Pfam" id="PF13086"/>
    </source>
</evidence>
<keyword evidence="4" id="KW-0067">ATP-binding</keyword>
<dbReference type="RefSeq" id="WP_053946334.1">
    <property type="nucleotide sequence ID" value="NZ_CP012622.1"/>
</dbReference>
<accession>A0A0M5KCG6</accession>
<dbReference type="EMBL" id="CP012622">
    <property type="protein sequence ID" value="ALD66581.1"/>
    <property type="molecule type" value="Genomic_DNA"/>
</dbReference>
<dbReference type="Pfam" id="PF13087">
    <property type="entry name" value="AAA_12"/>
    <property type="match status" value="1"/>
</dbReference>
<protein>
    <submittedName>
        <fullName evidence="4">Superfamily I DNA/RNA helicase</fullName>
    </submittedName>
</protein>
<dbReference type="KEGG" id="scj:SCANT_v1c06750"/>
<keyword evidence="4" id="KW-0378">Hydrolase</keyword>
<dbReference type="STRING" id="362837.SCANT_v1c06750"/>
<dbReference type="InterPro" id="IPR041677">
    <property type="entry name" value="DNA2/NAM7_AAA_11"/>
</dbReference>
<dbReference type="CDD" id="cd18808">
    <property type="entry name" value="SF1_C_Upf1"/>
    <property type="match status" value="1"/>
</dbReference>
<keyword evidence="5" id="KW-1185">Reference proteome</keyword>
<dbReference type="InterPro" id="IPR045055">
    <property type="entry name" value="DNA2/NAM7-like"/>
</dbReference>
<dbReference type="OrthoDB" id="9757917at2"/>
<dbReference type="InterPro" id="IPR047187">
    <property type="entry name" value="SF1_C_Upf1"/>
</dbReference>